<dbReference type="PANTHER" id="PTHR12378:SF7">
    <property type="entry name" value="DESUMOYLATING ISOPEPTIDASE 1"/>
    <property type="match status" value="1"/>
</dbReference>
<sequence length="454" mass="50112">MHSVRLLVYDLSQGMARMISMGLTGRQIDAIWHTSVLVYDREWYFGQGIYCTTPGIHHYGRPVQTIDMGTTEIPRDLFDEYLRDIRPQYTADKYHLLEHNCNTFTNQLCQFLVGRGIPDHILALPRDFLETPFGQAMRPMIDAFFSSPHQPVNQFPMPVAVPGVTPAPLGAAGAQETRVEPTVAAPAMPAFKREFETPLQWIGGEGSKELDERELPRLKRILKSEDIEAVSTALDALNPFVVQETYAPKVRLELLASLKHHISQSMHTHVAFLPSALRVLINVTSHVSSGDAWLRTRSACRTALTAMVVGGLLHESEPDTVHLALAVAFNIARLRFLEAQRGTTVLWDADGSDEEWAVELVGALAHVATTAPEEWATTVLGAGVRPMERTVGESLFYAVAGLLYTAPPAIVELLAALECTPRIEGEGVEVTVVPRVFAAVPLEVVREAESLFHA</sequence>
<organism evidence="5 6">
    <name type="scientific">Allomyces macrogynus (strain ATCC 38327)</name>
    <name type="common">Allomyces javanicus var. macrogynus</name>
    <dbReference type="NCBI Taxonomy" id="578462"/>
    <lineage>
        <taxon>Eukaryota</taxon>
        <taxon>Fungi</taxon>
        <taxon>Fungi incertae sedis</taxon>
        <taxon>Blastocladiomycota</taxon>
        <taxon>Blastocladiomycetes</taxon>
        <taxon>Blastocladiales</taxon>
        <taxon>Blastocladiaceae</taxon>
        <taxon>Allomyces</taxon>
    </lineage>
</organism>
<dbReference type="SMART" id="SM01179">
    <property type="entry name" value="DUF862"/>
    <property type="match status" value="1"/>
</dbReference>
<dbReference type="Gene3D" id="3.90.1720.30">
    <property type="entry name" value="PPPDE domains"/>
    <property type="match status" value="1"/>
</dbReference>
<dbReference type="eggNOG" id="KOG0324">
    <property type="taxonomic scope" value="Eukaryota"/>
</dbReference>
<gene>
    <name evidence="5" type="ORF">AMAG_11025</name>
</gene>
<dbReference type="GO" id="GO:0008233">
    <property type="term" value="F:peptidase activity"/>
    <property type="evidence" value="ECO:0007669"/>
    <property type="project" value="UniProtKB-KW"/>
</dbReference>
<accession>A0A0L0SSS4</accession>
<dbReference type="STRING" id="578462.A0A0L0SSS4"/>
<dbReference type="PANTHER" id="PTHR12378">
    <property type="entry name" value="DESUMOYLATING ISOPEPTIDASE"/>
    <property type="match status" value="1"/>
</dbReference>
<proteinExistence type="inferred from homology"/>
<protein>
    <recommendedName>
        <fullName evidence="4">PPPDE domain-containing protein</fullName>
    </recommendedName>
</protein>
<keyword evidence="6" id="KW-1185">Reference proteome</keyword>
<dbReference type="AlphaFoldDB" id="A0A0L0SSS4"/>
<dbReference type="OrthoDB" id="21221at2759"/>
<evidence type="ECO:0000256" key="3">
    <source>
        <dbReference type="ARBA" id="ARBA00022801"/>
    </source>
</evidence>
<evidence type="ECO:0000256" key="1">
    <source>
        <dbReference type="ARBA" id="ARBA00008140"/>
    </source>
</evidence>
<dbReference type="InterPro" id="IPR042266">
    <property type="entry name" value="PPPDE_sf"/>
</dbReference>
<evidence type="ECO:0000256" key="2">
    <source>
        <dbReference type="ARBA" id="ARBA00022670"/>
    </source>
</evidence>
<keyword evidence="3" id="KW-0378">Hydrolase</keyword>
<evidence type="ECO:0000313" key="6">
    <source>
        <dbReference type="Proteomes" id="UP000054350"/>
    </source>
</evidence>
<name>A0A0L0SSS4_ALLM3</name>
<dbReference type="InterPro" id="IPR008580">
    <property type="entry name" value="PPPDE_dom"/>
</dbReference>
<dbReference type="GO" id="GO:0070646">
    <property type="term" value="P:protein modification by small protein removal"/>
    <property type="evidence" value="ECO:0007669"/>
    <property type="project" value="TreeGrafter"/>
</dbReference>
<dbReference type="GO" id="GO:0006508">
    <property type="term" value="P:proteolysis"/>
    <property type="evidence" value="ECO:0007669"/>
    <property type="project" value="UniProtKB-KW"/>
</dbReference>
<dbReference type="Proteomes" id="UP000054350">
    <property type="component" value="Unassembled WGS sequence"/>
</dbReference>
<comment type="similarity">
    <text evidence="1">Belongs to the DeSI family.</text>
</comment>
<reference evidence="5 6" key="1">
    <citation type="submission" date="2009-11" db="EMBL/GenBank/DDBJ databases">
        <title>Annotation of Allomyces macrogynus ATCC 38327.</title>
        <authorList>
            <consortium name="The Broad Institute Genome Sequencing Platform"/>
            <person name="Russ C."/>
            <person name="Cuomo C."/>
            <person name="Burger G."/>
            <person name="Gray M.W."/>
            <person name="Holland P.W.H."/>
            <person name="King N."/>
            <person name="Lang F.B.F."/>
            <person name="Roger A.J."/>
            <person name="Ruiz-Trillo I."/>
            <person name="Young S.K."/>
            <person name="Zeng Q."/>
            <person name="Gargeya S."/>
            <person name="Fitzgerald M."/>
            <person name="Haas B."/>
            <person name="Abouelleil A."/>
            <person name="Alvarado L."/>
            <person name="Arachchi H.M."/>
            <person name="Berlin A."/>
            <person name="Chapman S.B."/>
            <person name="Gearin G."/>
            <person name="Goldberg J."/>
            <person name="Griggs A."/>
            <person name="Gujja S."/>
            <person name="Hansen M."/>
            <person name="Heiman D."/>
            <person name="Howarth C."/>
            <person name="Larimer J."/>
            <person name="Lui A."/>
            <person name="MacDonald P.J.P."/>
            <person name="McCowen C."/>
            <person name="Montmayeur A."/>
            <person name="Murphy C."/>
            <person name="Neiman D."/>
            <person name="Pearson M."/>
            <person name="Priest M."/>
            <person name="Roberts A."/>
            <person name="Saif S."/>
            <person name="Shea T."/>
            <person name="Sisk P."/>
            <person name="Stolte C."/>
            <person name="Sykes S."/>
            <person name="Wortman J."/>
            <person name="Nusbaum C."/>
            <person name="Birren B."/>
        </authorList>
    </citation>
    <scope>NUCLEOTIDE SEQUENCE [LARGE SCALE GENOMIC DNA]</scope>
    <source>
        <strain evidence="5 6">ATCC 38327</strain>
    </source>
</reference>
<dbReference type="VEuPathDB" id="FungiDB:AMAG_11025"/>
<feature type="domain" description="PPPDE" evidence="4">
    <location>
        <begin position="2"/>
        <end position="142"/>
    </location>
</feature>
<dbReference type="Pfam" id="PF05903">
    <property type="entry name" value="Peptidase_C97"/>
    <property type="match status" value="1"/>
</dbReference>
<evidence type="ECO:0000259" key="4">
    <source>
        <dbReference type="PROSITE" id="PS51858"/>
    </source>
</evidence>
<keyword evidence="2" id="KW-0645">Protease</keyword>
<dbReference type="EMBL" id="GG745347">
    <property type="protein sequence ID" value="KNE65389.1"/>
    <property type="molecule type" value="Genomic_DNA"/>
</dbReference>
<reference evidence="6" key="2">
    <citation type="submission" date="2009-11" db="EMBL/GenBank/DDBJ databases">
        <title>The Genome Sequence of Allomyces macrogynus strain ATCC 38327.</title>
        <authorList>
            <consortium name="The Broad Institute Genome Sequencing Platform"/>
            <person name="Russ C."/>
            <person name="Cuomo C."/>
            <person name="Shea T."/>
            <person name="Young S.K."/>
            <person name="Zeng Q."/>
            <person name="Koehrsen M."/>
            <person name="Haas B."/>
            <person name="Borodovsky M."/>
            <person name="Guigo R."/>
            <person name="Alvarado L."/>
            <person name="Berlin A."/>
            <person name="Borenstein D."/>
            <person name="Chen Z."/>
            <person name="Engels R."/>
            <person name="Freedman E."/>
            <person name="Gellesch M."/>
            <person name="Goldberg J."/>
            <person name="Griggs A."/>
            <person name="Gujja S."/>
            <person name="Heiman D."/>
            <person name="Hepburn T."/>
            <person name="Howarth C."/>
            <person name="Jen D."/>
            <person name="Larson L."/>
            <person name="Lewis B."/>
            <person name="Mehta T."/>
            <person name="Park D."/>
            <person name="Pearson M."/>
            <person name="Roberts A."/>
            <person name="Saif S."/>
            <person name="Shenoy N."/>
            <person name="Sisk P."/>
            <person name="Stolte C."/>
            <person name="Sykes S."/>
            <person name="Walk T."/>
            <person name="White J."/>
            <person name="Yandava C."/>
            <person name="Burger G."/>
            <person name="Gray M.W."/>
            <person name="Holland P.W.H."/>
            <person name="King N."/>
            <person name="Lang F.B.F."/>
            <person name="Roger A.J."/>
            <person name="Ruiz-Trillo I."/>
            <person name="Lander E."/>
            <person name="Nusbaum C."/>
        </authorList>
    </citation>
    <scope>NUCLEOTIDE SEQUENCE [LARGE SCALE GENOMIC DNA]</scope>
    <source>
        <strain evidence="6">ATCC 38327</strain>
    </source>
</reference>
<evidence type="ECO:0000313" key="5">
    <source>
        <dbReference type="EMBL" id="KNE65389.1"/>
    </source>
</evidence>
<dbReference type="PROSITE" id="PS51858">
    <property type="entry name" value="PPPDE"/>
    <property type="match status" value="1"/>
</dbReference>